<evidence type="ECO:0000313" key="1">
    <source>
        <dbReference type="EMBL" id="JAP46067.1"/>
    </source>
</evidence>
<proteinExistence type="predicted"/>
<gene>
    <name evidence="1" type="ORF">TR110085</name>
</gene>
<dbReference type="Gene3D" id="3.30.450.30">
    <property type="entry name" value="Dynein light chain 2a, cytoplasmic"/>
    <property type="match status" value="1"/>
</dbReference>
<accession>A0A0X3P848</accession>
<dbReference type="SUPFAM" id="SSF55770">
    <property type="entry name" value="Profilin (actin-binding protein)"/>
    <property type="match status" value="1"/>
</dbReference>
<dbReference type="EMBL" id="GEEE01017158">
    <property type="protein sequence ID" value="JAP46067.1"/>
    <property type="molecule type" value="Transcribed_RNA"/>
</dbReference>
<sequence length="131" mass="14406">MAWDGTCAQLLQDRPSLSCLAFYEKGTGTVYGATNEEMKTPEVSKTMLSLCDTIKGSQAMTSFSFLGSKFIVLRKDEDCLLAKSGKKVCYVYLCEKLILVGVSEDTEAKMNAGAANQAMDSLCKYYKSINY</sequence>
<dbReference type="InterPro" id="IPR048278">
    <property type="entry name" value="PFN"/>
</dbReference>
<dbReference type="Pfam" id="PF00235">
    <property type="entry name" value="Profilin"/>
    <property type="match status" value="1"/>
</dbReference>
<dbReference type="InterPro" id="IPR036140">
    <property type="entry name" value="PFN_sf"/>
</dbReference>
<dbReference type="GO" id="GO:0003779">
    <property type="term" value="F:actin binding"/>
    <property type="evidence" value="ECO:0007669"/>
    <property type="project" value="InterPro"/>
</dbReference>
<protein>
    <submittedName>
        <fullName evidence="1">Profilin</fullName>
    </submittedName>
</protein>
<reference evidence="1" key="1">
    <citation type="submission" date="2016-01" db="EMBL/GenBank/DDBJ databases">
        <title>Reference transcriptome for the parasite Schistocephalus solidus: insights into the molecular evolution of parasitism.</title>
        <authorList>
            <person name="Hebert F.O."/>
            <person name="Grambauer S."/>
            <person name="Barber I."/>
            <person name="Landry C.R."/>
            <person name="Aubin-Horth N."/>
        </authorList>
    </citation>
    <scope>NUCLEOTIDE SEQUENCE</scope>
</reference>
<organism evidence="1">
    <name type="scientific">Schistocephalus solidus</name>
    <name type="common">Tapeworm</name>
    <dbReference type="NCBI Taxonomy" id="70667"/>
    <lineage>
        <taxon>Eukaryota</taxon>
        <taxon>Metazoa</taxon>
        <taxon>Spiralia</taxon>
        <taxon>Lophotrochozoa</taxon>
        <taxon>Platyhelminthes</taxon>
        <taxon>Cestoda</taxon>
        <taxon>Eucestoda</taxon>
        <taxon>Diphyllobothriidea</taxon>
        <taxon>Diphyllobothriidae</taxon>
        <taxon>Schistocephalus</taxon>
    </lineage>
</organism>
<dbReference type="AlphaFoldDB" id="A0A0X3P848"/>
<name>A0A0X3P848_SCHSO</name>